<dbReference type="HAMAP" id="MF_00362">
    <property type="entry name" value="Ribosomal_uL10"/>
    <property type="match status" value="1"/>
</dbReference>
<dbReference type="InterPro" id="IPR043141">
    <property type="entry name" value="Ribosomal_uL10-like_sf"/>
</dbReference>
<dbReference type="SUPFAM" id="SSF160369">
    <property type="entry name" value="Ribosomal protein L10-like"/>
    <property type="match status" value="1"/>
</dbReference>
<evidence type="ECO:0000256" key="2">
    <source>
        <dbReference type="ARBA" id="ARBA00022980"/>
    </source>
</evidence>
<feature type="region of interest" description="Disordered" evidence="6">
    <location>
        <begin position="161"/>
        <end position="203"/>
    </location>
</feature>
<dbReference type="InterPro" id="IPR002363">
    <property type="entry name" value="Ribosomal_uL10_CS_bac"/>
</dbReference>
<proteinExistence type="inferred from homology"/>
<dbReference type="Gene3D" id="6.10.250.290">
    <property type="match status" value="1"/>
</dbReference>
<keyword evidence="2 5" id="KW-0689">Ribosomal protein</keyword>
<dbReference type="GO" id="GO:0006412">
    <property type="term" value="P:translation"/>
    <property type="evidence" value="ECO:0007669"/>
    <property type="project" value="UniProtKB-UniRule"/>
</dbReference>
<keyword evidence="3 5" id="KW-0687">Ribonucleoprotein</keyword>
<dbReference type="Pfam" id="PF00466">
    <property type="entry name" value="Ribosomal_L10"/>
    <property type="match status" value="1"/>
</dbReference>
<keyword evidence="5" id="KW-0694">RNA-binding</keyword>
<dbReference type="InterPro" id="IPR047865">
    <property type="entry name" value="Ribosomal_uL10_bac_type"/>
</dbReference>
<dbReference type="InterPro" id="IPR001790">
    <property type="entry name" value="Ribosomal_uL10"/>
</dbReference>
<organism evidence="7 8">
    <name type="scientific">Thomasclavelia ramosa</name>
    <dbReference type="NCBI Taxonomy" id="1547"/>
    <lineage>
        <taxon>Bacteria</taxon>
        <taxon>Bacillati</taxon>
        <taxon>Bacillota</taxon>
        <taxon>Erysipelotrichia</taxon>
        <taxon>Erysipelotrichales</taxon>
        <taxon>Coprobacillaceae</taxon>
        <taxon>Thomasclavelia</taxon>
    </lineage>
</organism>
<evidence type="ECO:0000256" key="5">
    <source>
        <dbReference type="HAMAP-Rule" id="MF_00362"/>
    </source>
</evidence>
<evidence type="ECO:0000256" key="3">
    <source>
        <dbReference type="ARBA" id="ARBA00023274"/>
    </source>
</evidence>
<comment type="similarity">
    <text evidence="1 5">Belongs to the universal ribosomal protein uL10 family.</text>
</comment>
<name>A0AB35IN09_9FIRM</name>
<dbReference type="EMBL" id="JAQLKE010000029">
    <property type="protein sequence ID" value="MDB7085023.1"/>
    <property type="molecule type" value="Genomic_DNA"/>
</dbReference>
<dbReference type="GO" id="GO:0070180">
    <property type="term" value="F:large ribosomal subunit rRNA binding"/>
    <property type="evidence" value="ECO:0007669"/>
    <property type="project" value="UniProtKB-UniRule"/>
</dbReference>
<gene>
    <name evidence="5 7" type="primary">rplJ</name>
    <name evidence="7" type="ORF">PM738_14540</name>
</gene>
<comment type="subunit">
    <text evidence="5">Part of the ribosomal stalk of the 50S ribosomal subunit. The N-terminus interacts with L11 and the large rRNA to form the base of the stalk. The C-terminus forms an elongated spine to which L12 dimers bind in a sequential fashion forming a multimeric L10(L12)X complex.</text>
</comment>
<dbReference type="GO" id="GO:0015934">
    <property type="term" value="C:large ribosomal subunit"/>
    <property type="evidence" value="ECO:0007669"/>
    <property type="project" value="InterPro"/>
</dbReference>
<comment type="caution">
    <text evidence="7">The sequence shown here is derived from an EMBL/GenBank/DDBJ whole genome shotgun (WGS) entry which is preliminary data.</text>
</comment>
<dbReference type="InterPro" id="IPR022973">
    <property type="entry name" value="Ribosomal_uL10_bac"/>
</dbReference>
<feature type="compositionally biased region" description="Low complexity" evidence="6">
    <location>
        <begin position="168"/>
        <end position="187"/>
    </location>
</feature>
<comment type="function">
    <text evidence="5">Forms part of the ribosomal stalk, playing a central role in the interaction of the ribosome with GTP-bound translation factors.</text>
</comment>
<evidence type="ECO:0000256" key="1">
    <source>
        <dbReference type="ARBA" id="ARBA00008889"/>
    </source>
</evidence>
<dbReference type="PANTHER" id="PTHR11560">
    <property type="entry name" value="39S RIBOSOMAL PROTEIN L10, MITOCHONDRIAL"/>
    <property type="match status" value="1"/>
</dbReference>
<evidence type="ECO:0000313" key="7">
    <source>
        <dbReference type="EMBL" id="MDB7085023.1"/>
    </source>
</evidence>
<accession>A0AB35IN09</accession>
<dbReference type="RefSeq" id="WP_272019117.1">
    <property type="nucleotide sequence ID" value="NZ_JAQLKE010000029.1"/>
</dbReference>
<dbReference type="NCBIfam" id="NF000955">
    <property type="entry name" value="PRK00099.1-1"/>
    <property type="match status" value="1"/>
</dbReference>
<dbReference type="CDD" id="cd05797">
    <property type="entry name" value="Ribosomal_L10"/>
    <property type="match status" value="1"/>
</dbReference>
<dbReference type="GO" id="GO:0003735">
    <property type="term" value="F:structural constituent of ribosome"/>
    <property type="evidence" value="ECO:0007669"/>
    <property type="project" value="InterPro"/>
</dbReference>
<dbReference type="Gene3D" id="3.30.70.1730">
    <property type="match status" value="1"/>
</dbReference>
<sequence length="203" mass="21523">MSAEAIKAKSALVEEIAAKLKGAQSAVVVEYRGLSVAEMTELRNNLRAEDVELKVYKNSLVQRATVATEYEGLNAELTGPNAIALGNSDAVAPARVIAKFAKDHEALVIKAAVVEGKLLTVDEVKEISKLPNREGMYSMLLGMLQAPVSKFARVVKAVAEAKPEDGSAAAEEAAPVEEAAPEAPVVEETAEETKEETAEYSAI</sequence>
<dbReference type="Proteomes" id="UP001211987">
    <property type="component" value="Unassembled WGS sequence"/>
</dbReference>
<evidence type="ECO:0000256" key="4">
    <source>
        <dbReference type="ARBA" id="ARBA00035202"/>
    </source>
</evidence>
<evidence type="ECO:0000313" key="8">
    <source>
        <dbReference type="Proteomes" id="UP001211987"/>
    </source>
</evidence>
<dbReference type="AlphaFoldDB" id="A0AB35IN09"/>
<reference evidence="7" key="1">
    <citation type="submission" date="2023-01" db="EMBL/GenBank/DDBJ databases">
        <title>Human gut microbiome strain richness.</title>
        <authorList>
            <person name="Chen-Liaw A."/>
        </authorList>
    </citation>
    <scope>NUCLEOTIDE SEQUENCE</scope>
    <source>
        <strain evidence="7">1001217st2_G6_1001217B_191108</strain>
    </source>
</reference>
<evidence type="ECO:0000256" key="6">
    <source>
        <dbReference type="SAM" id="MobiDB-lite"/>
    </source>
</evidence>
<keyword evidence="5" id="KW-0699">rRNA-binding</keyword>
<dbReference type="PROSITE" id="PS01109">
    <property type="entry name" value="RIBOSOMAL_L10"/>
    <property type="match status" value="1"/>
</dbReference>
<protein>
    <recommendedName>
        <fullName evidence="4 5">Large ribosomal subunit protein uL10</fullName>
    </recommendedName>
</protein>